<dbReference type="Proteomes" id="UP001163731">
    <property type="component" value="Unassembled WGS sequence"/>
</dbReference>
<keyword evidence="3" id="KW-1185">Reference proteome</keyword>
<dbReference type="SUPFAM" id="SSF55729">
    <property type="entry name" value="Acyl-CoA N-acyltransferases (Nat)"/>
    <property type="match status" value="1"/>
</dbReference>
<dbReference type="EMBL" id="JAPDHW010000007">
    <property type="protein sequence ID" value="MCW3169115.1"/>
    <property type="molecule type" value="Genomic_DNA"/>
</dbReference>
<dbReference type="PROSITE" id="PS51186">
    <property type="entry name" value="GNAT"/>
    <property type="match status" value="1"/>
</dbReference>
<evidence type="ECO:0000259" key="1">
    <source>
        <dbReference type="PROSITE" id="PS51186"/>
    </source>
</evidence>
<sequence>MVSLRFYTPDDFSELNYSLDAEQSMFTSSVENALKRIKERNDGRAFPVTVYLNEKRVGFFVLDFGNDKCELSGNEHCVLLRSLSINPEFQGKGVGKETMSRIDAFVRKNFCDCSEIVLAVNHNNSSAFQLYLRTGYLYEGKSVEGRNGPQYVMTKALS</sequence>
<dbReference type="InterPro" id="IPR000182">
    <property type="entry name" value="GNAT_dom"/>
</dbReference>
<dbReference type="Pfam" id="PF00583">
    <property type="entry name" value="Acetyltransf_1"/>
    <property type="match status" value="1"/>
</dbReference>
<protein>
    <submittedName>
        <fullName evidence="2">GNAT family N-acetyltransferase</fullName>
    </submittedName>
</protein>
<evidence type="ECO:0000313" key="2">
    <source>
        <dbReference type="EMBL" id="MCW3169115.1"/>
    </source>
</evidence>
<feature type="domain" description="N-acetyltransferase" evidence="1">
    <location>
        <begin position="2"/>
        <end position="158"/>
    </location>
</feature>
<dbReference type="Gene3D" id="3.40.630.30">
    <property type="match status" value="1"/>
</dbReference>
<dbReference type="InterPro" id="IPR016181">
    <property type="entry name" value="Acyl_CoA_acyltransferase"/>
</dbReference>
<comment type="caution">
    <text evidence="2">The sequence shown here is derived from an EMBL/GenBank/DDBJ whole genome shotgun (WGS) entry which is preliminary data.</text>
</comment>
<accession>A0ABT3HZJ4</accession>
<dbReference type="RefSeq" id="WP_264750292.1">
    <property type="nucleotide sequence ID" value="NZ_JAPDHW010000007.1"/>
</dbReference>
<evidence type="ECO:0000313" key="3">
    <source>
        <dbReference type="Proteomes" id="UP001163731"/>
    </source>
</evidence>
<proteinExistence type="predicted"/>
<dbReference type="CDD" id="cd04301">
    <property type="entry name" value="NAT_SF"/>
    <property type="match status" value="1"/>
</dbReference>
<name>A0ABT3HZJ4_9FLAO</name>
<organism evidence="2 3">
    <name type="scientific">Chryseobacterium kimseyorum</name>
    <dbReference type="NCBI Taxonomy" id="2984028"/>
    <lineage>
        <taxon>Bacteria</taxon>
        <taxon>Pseudomonadati</taxon>
        <taxon>Bacteroidota</taxon>
        <taxon>Flavobacteriia</taxon>
        <taxon>Flavobacteriales</taxon>
        <taxon>Weeksellaceae</taxon>
        <taxon>Chryseobacterium group</taxon>
        <taxon>Chryseobacterium</taxon>
    </lineage>
</organism>
<gene>
    <name evidence="2" type="ORF">OMO38_11350</name>
</gene>
<reference evidence="2" key="1">
    <citation type="submission" date="2022-10" db="EMBL/GenBank/DDBJ databases">
        <title>Chryseobacterium babae sp. nov. isolated from the gut of the beetle Oryctes rhinoceros, and Chryseobacterium kimseyorum sp. nov., isolated from a stick insect rearing cage.</title>
        <authorList>
            <person name="Shelomi M."/>
            <person name="Han C.-J."/>
            <person name="Chen W.-M."/>
            <person name="Chen H.-K."/>
            <person name="Liaw S.-J."/>
            <person name="Muhle E."/>
            <person name="Clermont D."/>
        </authorList>
    </citation>
    <scope>NUCLEOTIDE SEQUENCE</scope>
    <source>
        <strain evidence="2">09-1422</strain>
    </source>
</reference>